<evidence type="ECO:0000256" key="7">
    <source>
        <dbReference type="SAM" id="MobiDB-lite"/>
    </source>
</evidence>
<accession>A0A183MJQ7</accession>
<feature type="region of interest" description="Disordered" evidence="7">
    <location>
        <begin position="471"/>
        <end position="498"/>
    </location>
</feature>
<evidence type="ECO:0000256" key="2">
    <source>
        <dbReference type="ARBA" id="ARBA00023015"/>
    </source>
</evidence>
<dbReference type="GO" id="GO:0005634">
    <property type="term" value="C:nucleus"/>
    <property type="evidence" value="ECO:0007669"/>
    <property type="project" value="UniProtKB-SubCell"/>
</dbReference>
<dbReference type="GO" id="GO:0000981">
    <property type="term" value="F:DNA-binding transcription factor activity, RNA polymerase II-specific"/>
    <property type="evidence" value="ECO:0007669"/>
    <property type="project" value="TreeGrafter"/>
</dbReference>
<keyword evidence="4" id="KW-0371">Homeobox</keyword>
<dbReference type="Proteomes" id="UP000277204">
    <property type="component" value="Unassembled WGS sequence"/>
</dbReference>
<dbReference type="SUPFAM" id="SSF46689">
    <property type="entry name" value="Homeodomain-like"/>
    <property type="match status" value="1"/>
</dbReference>
<keyword evidence="6" id="KW-0539">Nucleus</keyword>
<dbReference type="InterPro" id="IPR037131">
    <property type="entry name" value="Homeo_prospero_dom_sf"/>
</dbReference>
<dbReference type="PANTHER" id="PTHR12198:SF0">
    <property type="entry name" value="HOMEOBOX PROTEIN PROSPERO"/>
    <property type="match status" value="1"/>
</dbReference>
<name>A0A183MJQ7_9TREM</name>
<dbReference type="GO" id="GO:0007399">
    <property type="term" value="P:nervous system development"/>
    <property type="evidence" value="ECO:0007669"/>
    <property type="project" value="UniProtKB-ARBA"/>
</dbReference>
<keyword evidence="5" id="KW-0804">Transcription</keyword>
<gene>
    <name evidence="8" type="ORF">SMRZ_LOCUS16282</name>
</gene>
<keyword evidence="3" id="KW-0238">DNA-binding</keyword>
<dbReference type="GO" id="GO:0000978">
    <property type="term" value="F:RNA polymerase II cis-regulatory region sequence-specific DNA binding"/>
    <property type="evidence" value="ECO:0007669"/>
    <property type="project" value="TreeGrafter"/>
</dbReference>
<evidence type="ECO:0000313" key="9">
    <source>
        <dbReference type="Proteomes" id="UP000277204"/>
    </source>
</evidence>
<dbReference type="InterPro" id="IPR039350">
    <property type="entry name" value="Prospero_homeodomain"/>
</dbReference>
<evidence type="ECO:0000256" key="5">
    <source>
        <dbReference type="ARBA" id="ARBA00023163"/>
    </source>
</evidence>
<reference evidence="8 9" key="1">
    <citation type="submission" date="2018-11" db="EMBL/GenBank/DDBJ databases">
        <authorList>
            <consortium name="Pathogen Informatics"/>
        </authorList>
    </citation>
    <scope>NUCLEOTIDE SEQUENCE [LARGE SCALE GENOMIC DNA]</scope>
    <source>
        <strain evidence="8 9">Zambia</strain>
    </source>
</reference>
<evidence type="ECO:0000313" key="8">
    <source>
        <dbReference type="EMBL" id="VDP20514.1"/>
    </source>
</evidence>
<protein>
    <submittedName>
        <fullName evidence="8">Uncharacterized protein</fullName>
    </submittedName>
</protein>
<feature type="region of interest" description="Disordered" evidence="7">
    <location>
        <begin position="384"/>
        <end position="409"/>
    </location>
</feature>
<dbReference type="EMBL" id="UZAI01017103">
    <property type="protein sequence ID" value="VDP20514.1"/>
    <property type="molecule type" value="Genomic_DNA"/>
</dbReference>
<keyword evidence="2" id="KW-0805">Transcription regulation</keyword>
<dbReference type="Pfam" id="PF05044">
    <property type="entry name" value="HPD"/>
    <property type="match status" value="1"/>
</dbReference>
<organism evidence="8 9">
    <name type="scientific">Schistosoma margrebowiei</name>
    <dbReference type="NCBI Taxonomy" id="48269"/>
    <lineage>
        <taxon>Eukaryota</taxon>
        <taxon>Metazoa</taxon>
        <taxon>Spiralia</taxon>
        <taxon>Lophotrochozoa</taxon>
        <taxon>Platyhelminthes</taxon>
        <taxon>Trematoda</taxon>
        <taxon>Digenea</taxon>
        <taxon>Strigeidida</taxon>
        <taxon>Schistosomatoidea</taxon>
        <taxon>Schistosomatidae</taxon>
        <taxon>Schistosoma</taxon>
    </lineage>
</organism>
<proteinExistence type="predicted"/>
<sequence length="665" mass="77612">MESYSEDERNFQTPEYLKPKFNGLEGKYIHSTPLSQSNPYSVFHSMSSGFTGYKDILTNEKTTPLYIPLSDEGYSSVGSGSTPTGFSNNLPTSELINQYKDYGSVGCIHNSINQKEKLEIVALESLNQARLIPNYSCHRHLHNRNNLGMNEENDKLQLSYYKELNDKYHSLLQSNIKYGNYNYPSIINQNNECINSSQQDLNYTKLLSSMNINNLQYQNNKQSFNDQLNYSKPFEKINKTIKSDNNNNNNNIDTNQSIESRNQICNQILNQVRHEMIRLIDNSMHQLETYLQNYHFNNWYNSSTILNYYNSMKSVQFNDIQDCNMTPLNLKFIKNNNDIALENVNNNQSNQNQSTDVEFIPKDIVSSEQKSTKSKCTNITSKESSTYSTRIKPSRYTTSTTTTTTNNNNNKTRRLRIHQFNSQLFVDRNQTRKLNKLSPGCNKRRLNNDIEEFQNKIPHLEESLDLRIHQNDHEDNNNNNNNNNETDQIISSDNHSSNCTQTRLKRSIINSQTKTSTLSAAHLKKAKMMFMYSRYPTSSLLKSYFPEVCFNRGSTAQLVKWFSNFREFFYIQIEKFVRQQKATGLKKADDIRLSREHELIRSMETHFNKGDEIETPKEFLEAIQITVWEFADSILNERDVNSSWKKTIYKKISILDIQFPEFFKC</sequence>
<feature type="compositionally biased region" description="Polar residues" evidence="7">
    <location>
        <begin position="485"/>
        <end position="498"/>
    </location>
</feature>
<dbReference type="InterPro" id="IPR009057">
    <property type="entry name" value="Homeodomain-like_sf"/>
</dbReference>
<dbReference type="PROSITE" id="PS51818">
    <property type="entry name" value="HOMEO_PROSPERO"/>
    <property type="match status" value="1"/>
</dbReference>
<dbReference type="AlphaFoldDB" id="A0A183MJQ7"/>
<dbReference type="PANTHER" id="PTHR12198">
    <property type="entry name" value="HOMEOBOX PROTEIN PROSPERO/PROX-1/CEH-26"/>
    <property type="match status" value="1"/>
</dbReference>
<evidence type="ECO:0000256" key="6">
    <source>
        <dbReference type="ARBA" id="ARBA00023242"/>
    </source>
</evidence>
<evidence type="ECO:0000256" key="1">
    <source>
        <dbReference type="ARBA" id="ARBA00004123"/>
    </source>
</evidence>
<keyword evidence="9" id="KW-1185">Reference proteome</keyword>
<evidence type="ECO:0000256" key="4">
    <source>
        <dbReference type="ARBA" id="ARBA00023155"/>
    </source>
</evidence>
<feature type="compositionally biased region" description="Low complexity" evidence="7">
    <location>
        <begin position="397"/>
        <end position="409"/>
    </location>
</feature>
<evidence type="ECO:0000256" key="3">
    <source>
        <dbReference type="ARBA" id="ARBA00023125"/>
    </source>
</evidence>
<dbReference type="InterPro" id="IPR023082">
    <property type="entry name" value="Homeo_prospero_dom"/>
</dbReference>
<dbReference type="Gene3D" id="1.10.10.500">
    <property type="entry name" value="Homeo-prospero domain"/>
    <property type="match status" value="1"/>
</dbReference>
<dbReference type="GO" id="GO:0048468">
    <property type="term" value="P:cell development"/>
    <property type="evidence" value="ECO:0007669"/>
    <property type="project" value="UniProtKB-ARBA"/>
</dbReference>
<comment type="subcellular location">
    <subcellularLocation>
        <location evidence="1">Nucleus</location>
    </subcellularLocation>
</comment>